<keyword evidence="7" id="KW-0963">Cytoplasm</keyword>
<dbReference type="SUPFAM" id="SSF53686">
    <property type="entry name" value="Tryptophan synthase beta subunit-like PLP-dependent enzymes"/>
    <property type="match status" value="1"/>
</dbReference>
<dbReference type="GO" id="GO:0006567">
    <property type="term" value="P:L-threonine catabolic process"/>
    <property type="evidence" value="ECO:0007669"/>
    <property type="project" value="TreeGrafter"/>
</dbReference>
<dbReference type="GO" id="GO:0030170">
    <property type="term" value="F:pyridoxal phosphate binding"/>
    <property type="evidence" value="ECO:0007669"/>
    <property type="project" value="InterPro"/>
</dbReference>
<dbReference type="InterPro" id="IPR050147">
    <property type="entry name" value="Ser/Thr_Dehydratase"/>
</dbReference>
<dbReference type="PANTHER" id="PTHR48078:SF2">
    <property type="entry name" value="CATABOLIC L-SERINE_THREONINE DEHYDRATASE"/>
    <property type="match status" value="1"/>
</dbReference>
<evidence type="ECO:0000256" key="4">
    <source>
        <dbReference type="ARBA" id="ARBA00010869"/>
    </source>
</evidence>
<comment type="pathway">
    <text evidence="3">Carbohydrate biosynthesis; gluconeogenesis.</text>
</comment>
<evidence type="ECO:0000256" key="10">
    <source>
        <dbReference type="ARBA" id="ARBA00049406"/>
    </source>
</evidence>
<comment type="similarity">
    <text evidence="4">Belongs to the serine/threonine dehydratase family.</text>
</comment>
<evidence type="ECO:0000313" key="12">
    <source>
        <dbReference type="EMBL" id="UJO16768.1"/>
    </source>
</evidence>
<dbReference type="GeneID" id="71984993"/>
<dbReference type="FunFam" id="3.40.50.1100:FF:000040">
    <property type="entry name" value="L-serine dehydratase, putative"/>
    <property type="match status" value="1"/>
</dbReference>
<comment type="catalytic activity">
    <reaction evidence="10">
        <text>L-serine = pyruvate + NH4(+)</text>
        <dbReference type="Rhea" id="RHEA:19169"/>
        <dbReference type="ChEBI" id="CHEBI:15361"/>
        <dbReference type="ChEBI" id="CHEBI:28938"/>
        <dbReference type="ChEBI" id="CHEBI:33384"/>
        <dbReference type="EC" id="4.3.1.17"/>
    </reaction>
</comment>
<dbReference type="InterPro" id="IPR036052">
    <property type="entry name" value="TrpB-like_PALP_sf"/>
</dbReference>
<accession>A0A9Q8P865</accession>
<evidence type="ECO:0000259" key="11">
    <source>
        <dbReference type="Pfam" id="PF00291"/>
    </source>
</evidence>
<evidence type="ECO:0000256" key="3">
    <source>
        <dbReference type="ARBA" id="ARBA00004742"/>
    </source>
</evidence>
<evidence type="ECO:0000256" key="2">
    <source>
        <dbReference type="ARBA" id="ARBA00004496"/>
    </source>
</evidence>
<dbReference type="GO" id="GO:0006094">
    <property type="term" value="P:gluconeogenesis"/>
    <property type="evidence" value="ECO:0007669"/>
    <property type="project" value="UniProtKB-KW"/>
</dbReference>
<protein>
    <recommendedName>
        <fullName evidence="5">L-serine ammonia-lyase</fullName>
        <ecNumber evidence="5">4.3.1.17</ecNumber>
    </recommendedName>
</protein>
<sequence>MGAQRLKIPPQQRPWRQTPLIESVNLSKAAGCRIFLKLDNLQPSGSFKSRGLGNLVLKSMERAEDPDKVHFFSNSGGNAALGCISAGKFVGRPVTVVTPMSTKPHMISKLYAAGAKQVIQYGPGIKEAGDYMRQVVIPKAVERGEEPIYVSPFDHPDIWDGHSTMVDEMQQQFCDLGEDAPDWVICSSGGGGLFIGLMQGIEDQGPTWDKTKVLTCGTHGADALTTSLAKGENTTLPKITSIATSLGVARVSDRAFELAVEGRASGKVKNTVLTDAEAAMGCWRFAEDERLLVEPACGVNIALCYGNRLKKALGRPVRPDEKVVIVVCGGSNVSTAIVEGWREVYGDVDCVNGYRRDSLVASDGIAPDWIVPMGGHASGHHRLNEY</sequence>
<evidence type="ECO:0000313" key="13">
    <source>
        <dbReference type="Proteomes" id="UP000756132"/>
    </source>
</evidence>
<dbReference type="InterPro" id="IPR001926">
    <property type="entry name" value="TrpB-like_PALP"/>
</dbReference>
<feature type="domain" description="Tryptophan synthase beta chain-like PALP" evidence="11">
    <location>
        <begin position="15"/>
        <end position="329"/>
    </location>
</feature>
<dbReference type="OrthoDB" id="7773036at2759"/>
<dbReference type="GO" id="GO:0005737">
    <property type="term" value="C:cytoplasm"/>
    <property type="evidence" value="ECO:0007669"/>
    <property type="project" value="UniProtKB-SubCell"/>
</dbReference>
<reference evidence="12" key="1">
    <citation type="submission" date="2021-12" db="EMBL/GenBank/DDBJ databases">
        <authorList>
            <person name="Zaccaron A."/>
            <person name="Stergiopoulos I."/>
        </authorList>
    </citation>
    <scope>NUCLEOTIDE SEQUENCE</scope>
    <source>
        <strain evidence="12">Race5_Kim</strain>
    </source>
</reference>
<dbReference type="GO" id="GO:0006565">
    <property type="term" value="P:L-serine catabolic process"/>
    <property type="evidence" value="ECO:0007669"/>
    <property type="project" value="TreeGrafter"/>
</dbReference>
<proteinExistence type="inferred from homology"/>
<dbReference type="GO" id="GO:0003941">
    <property type="term" value="F:L-serine ammonia-lyase activity"/>
    <property type="evidence" value="ECO:0007669"/>
    <property type="project" value="UniProtKB-EC"/>
</dbReference>
<dbReference type="EC" id="4.3.1.17" evidence="5"/>
<dbReference type="RefSeq" id="XP_047761134.1">
    <property type="nucleotide sequence ID" value="XM_047904263.1"/>
</dbReference>
<name>A0A9Q8P865_PASFU</name>
<keyword evidence="6" id="KW-0312">Gluconeogenesis</keyword>
<comment type="subcellular location">
    <subcellularLocation>
        <location evidence="2">Cytoplasm</location>
    </subcellularLocation>
</comment>
<dbReference type="Gene3D" id="3.40.50.1100">
    <property type="match status" value="2"/>
</dbReference>
<dbReference type="InterPro" id="IPR000634">
    <property type="entry name" value="Ser/Thr_deHydtase_PyrdxlP-BS"/>
</dbReference>
<dbReference type="KEGG" id="ffu:CLAFUR5_05115"/>
<evidence type="ECO:0000256" key="7">
    <source>
        <dbReference type="ARBA" id="ARBA00022490"/>
    </source>
</evidence>
<dbReference type="EMBL" id="CP090166">
    <property type="protein sequence ID" value="UJO16768.1"/>
    <property type="molecule type" value="Genomic_DNA"/>
</dbReference>
<evidence type="ECO:0000256" key="9">
    <source>
        <dbReference type="ARBA" id="ARBA00023239"/>
    </source>
</evidence>
<reference evidence="12" key="2">
    <citation type="journal article" date="2022" name="Microb. Genom.">
        <title>A chromosome-scale genome assembly of the tomato pathogen Cladosporium fulvum reveals a compartmentalized genome architecture and the presence of a dispensable chromosome.</title>
        <authorList>
            <person name="Zaccaron A.Z."/>
            <person name="Chen L.H."/>
            <person name="Samaras A."/>
            <person name="Stergiopoulos I."/>
        </authorList>
    </citation>
    <scope>NUCLEOTIDE SEQUENCE</scope>
    <source>
        <strain evidence="12">Race5_Kim</strain>
    </source>
</reference>
<organism evidence="12 13">
    <name type="scientific">Passalora fulva</name>
    <name type="common">Tomato leaf mold</name>
    <name type="synonym">Cladosporium fulvum</name>
    <dbReference type="NCBI Taxonomy" id="5499"/>
    <lineage>
        <taxon>Eukaryota</taxon>
        <taxon>Fungi</taxon>
        <taxon>Dikarya</taxon>
        <taxon>Ascomycota</taxon>
        <taxon>Pezizomycotina</taxon>
        <taxon>Dothideomycetes</taxon>
        <taxon>Dothideomycetidae</taxon>
        <taxon>Mycosphaerellales</taxon>
        <taxon>Mycosphaerellaceae</taxon>
        <taxon>Fulvia</taxon>
    </lineage>
</organism>
<keyword evidence="9" id="KW-0456">Lyase</keyword>
<dbReference type="GO" id="GO:0004794">
    <property type="term" value="F:threonine deaminase activity"/>
    <property type="evidence" value="ECO:0007669"/>
    <property type="project" value="TreeGrafter"/>
</dbReference>
<dbReference type="Pfam" id="PF00291">
    <property type="entry name" value="PALP"/>
    <property type="match status" value="1"/>
</dbReference>
<evidence type="ECO:0000256" key="5">
    <source>
        <dbReference type="ARBA" id="ARBA00012093"/>
    </source>
</evidence>
<dbReference type="AlphaFoldDB" id="A0A9Q8P865"/>
<evidence type="ECO:0000256" key="8">
    <source>
        <dbReference type="ARBA" id="ARBA00022898"/>
    </source>
</evidence>
<keyword evidence="13" id="KW-1185">Reference proteome</keyword>
<evidence type="ECO:0000256" key="6">
    <source>
        <dbReference type="ARBA" id="ARBA00022432"/>
    </source>
</evidence>
<comment type="cofactor">
    <cofactor evidence="1">
        <name>pyridoxal 5'-phosphate</name>
        <dbReference type="ChEBI" id="CHEBI:597326"/>
    </cofactor>
</comment>
<dbReference type="GO" id="GO:0009097">
    <property type="term" value="P:isoleucine biosynthetic process"/>
    <property type="evidence" value="ECO:0007669"/>
    <property type="project" value="TreeGrafter"/>
</dbReference>
<dbReference type="Proteomes" id="UP000756132">
    <property type="component" value="Chromosome 4"/>
</dbReference>
<dbReference type="PROSITE" id="PS00165">
    <property type="entry name" value="DEHYDRATASE_SER_THR"/>
    <property type="match status" value="1"/>
</dbReference>
<evidence type="ECO:0000256" key="1">
    <source>
        <dbReference type="ARBA" id="ARBA00001933"/>
    </source>
</evidence>
<gene>
    <name evidence="12" type="ORF">CLAFUR5_05115</name>
</gene>
<keyword evidence="8" id="KW-0663">Pyridoxal phosphate</keyword>
<dbReference type="PANTHER" id="PTHR48078">
    <property type="entry name" value="THREONINE DEHYDRATASE, MITOCHONDRIAL-RELATED"/>
    <property type="match status" value="1"/>
</dbReference>